<keyword evidence="2" id="KW-1185">Reference proteome</keyword>
<dbReference type="Proteomes" id="UP000248745">
    <property type="component" value="Unassembled WGS sequence"/>
</dbReference>
<dbReference type="RefSeq" id="WP_110997999.1">
    <property type="nucleotide sequence ID" value="NZ_QKTW01000009.1"/>
</dbReference>
<evidence type="ECO:0000313" key="1">
    <source>
        <dbReference type="EMBL" id="PZF73902.1"/>
    </source>
</evidence>
<name>A0A2W2AK21_9BACT</name>
<dbReference type="AlphaFoldDB" id="A0A2W2AK21"/>
<dbReference type="NCBIfam" id="NF040657">
    <property type="entry name" value="immun_SitI3"/>
    <property type="match status" value="1"/>
</dbReference>
<protein>
    <submittedName>
        <fullName evidence="1">Uncharacterized protein</fullName>
    </submittedName>
</protein>
<gene>
    <name evidence="1" type="ORF">DN068_06050</name>
</gene>
<sequence>MAISYNFYVNGHFEIKSSLELFLTENKISYQKSPNEKYDLYNDCGILIGIKTKEVNHFEYEANEKNIDYTWGKCTEISFRTDKFFDYNKSLFCILKIVQFLLIQCEADAVLLANNESLLLKREKGIITTNNANENFTSMLKKILFLFN</sequence>
<dbReference type="EMBL" id="QKTW01000009">
    <property type="protein sequence ID" value="PZF73902.1"/>
    <property type="molecule type" value="Genomic_DNA"/>
</dbReference>
<accession>A0A2W2AK21</accession>
<proteinExistence type="predicted"/>
<organism evidence="1 2">
    <name type="scientific">Taibaiella soli</name>
    <dbReference type="NCBI Taxonomy" id="1649169"/>
    <lineage>
        <taxon>Bacteria</taxon>
        <taxon>Pseudomonadati</taxon>
        <taxon>Bacteroidota</taxon>
        <taxon>Chitinophagia</taxon>
        <taxon>Chitinophagales</taxon>
        <taxon>Chitinophagaceae</taxon>
        <taxon>Taibaiella</taxon>
    </lineage>
</organism>
<dbReference type="InterPro" id="IPR049799">
    <property type="entry name" value="SitI3-like"/>
</dbReference>
<reference evidence="1 2" key="1">
    <citation type="submission" date="2018-06" db="EMBL/GenBank/DDBJ databases">
        <title>Mucibacter soli gen. nov., sp. nov., a new member of the family Chitinophagaceae producing mucin.</title>
        <authorList>
            <person name="Kim M.-K."/>
            <person name="Park S."/>
            <person name="Kim T.-S."/>
            <person name="Joung Y."/>
            <person name="Han J.-H."/>
            <person name="Kim S.B."/>
        </authorList>
    </citation>
    <scope>NUCLEOTIDE SEQUENCE [LARGE SCALE GENOMIC DNA]</scope>
    <source>
        <strain evidence="1 2">R1-15</strain>
    </source>
</reference>
<evidence type="ECO:0000313" key="2">
    <source>
        <dbReference type="Proteomes" id="UP000248745"/>
    </source>
</evidence>
<comment type="caution">
    <text evidence="1">The sequence shown here is derived from an EMBL/GenBank/DDBJ whole genome shotgun (WGS) entry which is preliminary data.</text>
</comment>